<proteinExistence type="predicted"/>
<reference evidence="1" key="1">
    <citation type="submission" date="2018-02" db="EMBL/GenBank/DDBJ databases">
        <title>Rhizophora mucronata_Transcriptome.</title>
        <authorList>
            <person name="Meera S.P."/>
            <person name="Sreeshan A."/>
            <person name="Augustine A."/>
        </authorList>
    </citation>
    <scope>NUCLEOTIDE SEQUENCE</scope>
    <source>
        <tissue evidence="1">Leaf</tissue>
    </source>
</reference>
<dbReference type="AlphaFoldDB" id="A0A2P2NZ57"/>
<protein>
    <submittedName>
        <fullName evidence="1">Uncharacterized protein</fullName>
    </submittedName>
</protein>
<evidence type="ECO:0000313" key="1">
    <source>
        <dbReference type="EMBL" id="MBX47733.1"/>
    </source>
</evidence>
<sequence length="43" mass="5027">MKESTFDQYTFNNFISLSYTQCNECLTKECKLITLIVLTKARS</sequence>
<name>A0A2P2NZ57_RHIMU</name>
<dbReference type="EMBL" id="GGEC01067249">
    <property type="protein sequence ID" value="MBX47733.1"/>
    <property type="molecule type" value="Transcribed_RNA"/>
</dbReference>
<accession>A0A2P2NZ57</accession>
<organism evidence="1">
    <name type="scientific">Rhizophora mucronata</name>
    <name type="common">Asiatic mangrove</name>
    <dbReference type="NCBI Taxonomy" id="61149"/>
    <lineage>
        <taxon>Eukaryota</taxon>
        <taxon>Viridiplantae</taxon>
        <taxon>Streptophyta</taxon>
        <taxon>Embryophyta</taxon>
        <taxon>Tracheophyta</taxon>
        <taxon>Spermatophyta</taxon>
        <taxon>Magnoliopsida</taxon>
        <taxon>eudicotyledons</taxon>
        <taxon>Gunneridae</taxon>
        <taxon>Pentapetalae</taxon>
        <taxon>rosids</taxon>
        <taxon>fabids</taxon>
        <taxon>Malpighiales</taxon>
        <taxon>Rhizophoraceae</taxon>
        <taxon>Rhizophora</taxon>
    </lineage>
</organism>